<evidence type="ECO:0000313" key="8">
    <source>
        <dbReference type="EMBL" id="TFF17944.1"/>
    </source>
</evidence>
<evidence type="ECO:0000256" key="7">
    <source>
        <dbReference type="ARBA" id="ARBA00023016"/>
    </source>
</evidence>
<dbReference type="Proteomes" id="UP000298179">
    <property type="component" value="Unassembled WGS sequence"/>
</dbReference>
<evidence type="ECO:0000256" key="3">
    <source>
        <dbReference type="ARBA" id="ARBA00022722"/>
    </source>
</evidence>
<protein>
    <submittedName>
        <fullName evidence="8">Type II toxin-antitoxin system HicA family toxin</fullName>
    </submittedName>
</protein>
<dbReference type="GO" id="GO:0004519">
    <property type="term" value="F:endonuclease activity"/>
    <property type="evidence" value="ECO:0007669"/>
    <property type="project" value="UniProtKB-KW"/>
</dbReference>
<dbReference type="Gene3D" id="3.30.920.30">
    <property type="entry name" value="Hypothetical protein"/>
    <property type="match status" value="1"/>
</dbReference>
<dbReference type="OrthoDB" id="9811409at2"/>
<comment type="caution">
    <text evidence="8">The sequence shown here is derived from an EMBL/GenBank/DDBJ whole genome shotgun (WGS) entry which is preliminary data.</text>
</comment>
<accession>A0A4Y8R8U5</accession>
<keyword evidence="2" id="KW-1277">Toxin-antitoxin system</keyword>
<reference evidence="8 9" key="1">
    <citation type="submission" date="2019-03" db="EMBL/GenBank/DDBJ databases">
        <title>Jiella endophytica sp. nov., a novel endophytic bacterium isolated from root of Ficus microcarpa Linn. f.</title>
        <authorList>
            <person name="Tuo L."/>
        </authorList>
    </citation>
    <scope>NUCLEOTIDE SEQUENCE [LARGE SCALE GENOMIC DNA]</scope>
    <source>
        <strain evidence="8 9">CBS5Q-3</strain>
    </source>
</reference>
<gene>
    <name evidence="8" type="ORF">E3C22_22680</name>
</gene>
<evidence type="ECO:0000256" key="6">
    <source>
        <dbReference type="ARBA" id="ARBA00022884"/>
    </source>
</evidence>
<evidence type="ECO:0000313" key="9">
    <source>
        <dbReference type="Proteomes" id="UP000298179"/>
    </source>
</evidence>
<keyword evidence="6" id="KW-0694">RNA-binding</keyword>
<evidence type="ECO:0000256" key="1">
    <source>
        <dbReference type="ARBA" id="ARBA00006620"/>
    </source>
</evidence>
<dbReference type="SUPFAM" id="SSF54786">
    <property type="entry name" value="YcfA/nrd intein domain"/>
    <property type="match status" value="1"/>
</dbReference>
<keyword evidence="4" id="KW-0255">Endonuclease</keyword>
<evidence type="ECO:0000256" key="5">
    <source>
        <dbReference type="ARBA" id="ARBA00022801"/>
    </source>
</evidence>
<dbReference type="InterPro" id="IPR012933">
    <property type="entry name" value="HicA_mRNA_interferase"/>
</dbReference>
<keyword evidence="7" id="KW-0346">Stress response</keyword>
<dbReference type="EMBL" id="SOZD01000012">
    <property type="protein sequence ID" value="TFF17944.1"/>
    <property type="molecule type" value="Genomic_DNA"/>
</dbReference>
<organism evidence="8 9">
    <name type="scientific">Jiella endophytica</name>
    <dbReference type="NCBI Taxonomy" id="2558362"/>
    <lineage>
        <taxon>Bacteria</taxon>
        <taxon>Pseudomonadati</taxon>
        <taxon>Pseudomonadota</taxon>
        <taxon>Alphaproteobacteria</taxon>
        <taxon>Hyphomicrobiales</taxon>
        <taxon>Aurantimonadaceae</taxon>
        <taxon>Jiella</taxon>
    </lineage>
</organism>
<dbReference type="InterPro" id="IPR038570">
    <property type="entry name" value="HicA_sf"/>
</dbReference>
<dbReference type="Pfam" id="PF07927">
    <property type="entry name" value="HicA_toxin"/>
    <property type="match status" value="1"/>
</dbReference>
<keyword evidence="9" id="KW-1185">Reference proteome</keyword>
<evidence type="ECO:0000256" key="4">
    <source>
        <dbReference type="ARBA" id="ARBA00022759"/>
    </source>
</evidence>
<dbReference type="GO" id="GO:0003729">
    <property type="term" value="F:mRNA binding"/>
    <property type="evidence" value="ECO:0007669"/>
    <property type="project" value="InterPro"/>
</dbReference>
<evidence type="ECO:0000256" key="2">
    <source>
        <dbReference type="ARBA" id="ARBA00022649"/>
    </source>
</evidence>
<sequence length="64" mass="7380">MPGFTRELKELLSAAGCRFHRQGRGDHEIWYSPITDRYFTVDSNIKSRHTANQSLKDAGLPKKF</sequence>
<dbReference type="RefSeq" id="WP_134764171.1">
    <property type="nucleotide sequence ID" value="NZ_SOZD01000012.1"/>
</dbReference>
<name>A0A4Y8R8U5_9HYPH</name>
<comment type="similarity">
    <text evidence="1">Belongs to the HicA mRNA interferase family.</text>
</comment>
<keyword evidence="5" id="KW-0378">Hydrolase</keyword>
<dbReference type="AlphaFoldDB" id="A0A4Y8R8U5"/>
<keyword evidence="3" id="KW-0540">Nuclease</keyword>
<proteinExistence type="inferred from homology"/>
<dbReference type="GO" id="GO:0016787">
    <property type="term" value="F:hydrolase activity"/>
    <property type="evidence" value="ECO:0007669"/>
    <property type="project" value="UniProtKB-KW"/>
</dbReference>